<dbReference type="KEGG" id="thao:NI17_004650"/>
<evidence type="ECO:0000313" key="2">
    <source>
        <dbReference type="Proteomes" id="UP000265719"/>
    </source>
</evidence>
<name>A0AA97M4P0_9ACTN</name>
<reference evidence="1" key="1">
    <citation type="submission" date="2020-10" db="EMBL/GenBank/DDBJ databases">
        <title>De novo genome project of the cellulose decomposer Thermobifida halotolerans type strain.</title>
        <authorList>
            <person name="Nagy I."/>
            <person name="Horvath B."/>
            <person name="Kukolya J."/>
            <person name="Nagy I."/>
            <person name="Orsini M."/>
        </authorList>
    </citation>
    <scope>NUCLEOTIDE SEQUENCE</scope>
    <source>
        <strain evidence="1">DSM 44931</strain>
    </source>
</reference>
<organism evidence="1 2">
    <name type="scientific">Thermobifida halotolerans</name>
    <dbReference type="NCBI Taxonomy" id="483545"/>
    <lineage>
        <taxon>Bacteria</taxon>
        <taxon>Bacillati</taxon>
        <taxon>Actinomycetota</taxon>
        <taxon>Actinomycetes</taxon>
        <taxon>Streptosporangiales</taxon>
        <taxon>Nocardiopsidaceae</taxon>
        <taxon>Thermobifida</taxon>
    </lineage>
</organism>
<evidence type="ECO:0000313" key="1">
    <source>
        <dbReference type="EMBL" id="UOE20519.1"/>
    </source>
</evidence>
<dbReference type="EMBL" id="CP063196">
    <property type="protein sequence ID" value="UOE20519.1"/>
    <property type="molecule type" value="Genomic_DNA"/>
</dbReference>
<dbReference type="SUPFAM" id="SSF50475">
    <property type="entry name" value="FMN-binding split barrel"/>
    <property type="match status" value="1"/>
</dbReference>
<gene>
    <name evidence="1" type="ORF">NI17_004650</name>
</gene>
<protein>
    <submittedName>
        <fullName evidence="1">Uncharacterized protein</fullName>
    </submittedName>
</protein>
<sequence length="270" mass="28812">MTSIITIWDRSVTAELSWLSPAGPVGVPVVPLVLDGHPCVALPFAHLALADTLTDGRAALSVTDARALPTGSAAATATGPVRVTHDLDGEVFVEALLEQEARKHPPTRQRAGGLLARRENWWWVPRVLVTLLDAAEERPLPTRTGAADALLVRAGARGPAVDVVSASEWPDRRGARIGLRRLDGEPLEAPGGDGYVFSHHHSPDFGVWERWHRRGRLEGATLTVADAAGGPAEPVRPPGLWARLRAHRDVAGACRRGIAAAEARAAGLRR</sequence>
<keyword evidence="2" id="KW-1185">Reference proteome</keyword>
<accession>A0AA97M4P0</accession>
<dbReference type="Proteomes" id="UP000265719">
    <property type="component" value="Chromosome"/>
</dbReference>
<proteinExistence type="predicted"/>
<dbReference type="AlphaFoldDB" id="A0AA97M4P0"/>
<dbReference type="RefSeq" id="WP_243597610.1">
    <property type="nucleotide sequence ID" value="NZ_CP063196.1"/>
</dbReference>